<proteinExistence type="predicted"/>
<dbReference type="EC" id="2.7.7.7" evidence="3"/>
<accession>A0A445FQT0</accession>
<dbReference type="CDD" id="cd04660">
    <property type="entry name" value="nsLTP_like"/>
    <property type="match status" value="1"/>
</dbReference>
<evidence type="ECO:0000313" key="3">
    <source>
        <dbReference type="EMBL" id="RZB51251.1"/>
    </source>
</evidence>
<dbReference type="GO" id="GO:0003887">
    <property type="term" value="F:DNA-directed DNA polymerase activity"/>
    <property type="evidence" value="ECO:0007669"/>
    <property type="project" value="UniProtKB-EC"/>
</dbReference>
<sequence>MDVKTTFLYGKLDEVILMKQSEGFEVKGKEDYVCKLNKSLYDLKQSPRQWNMRFDEFMAHIQFHRSHYDNYVYSKFPSKAEFVILLLYVDDILIASNSKSEELYLRKVLERFGMSNSKPVTTPMSQQFKFSTSQAPKTHDDIIYIEGIPYVNAVGSLMYAMVCTRPDIAHAVSLVFVDSDYAGCLDSRKSLTGFVFTAFGTAISWKASLQKVVSLSTTEAEYIALTEAVKESLWLEGIAKELKIQNEWLVAALLIAMLGGAKAYVLCDIESNKLNLCFEAITGNHPPKPIEKCCEVVKHANLPCFCRYKSVLPALGINPANAFALPHKCGLKTPPECRGSHLKPG</sequence>
<dbReference type="InterPro" id="IPR044741">
    <property type="entry name" value="NsLTP-like"/>
</dbReference>
<feature type="domain" description="Reverse transcriptase Ty1/copia-type" evidence="1">
    <location>
        <begin position="1"/>
        <end position="98"/>
    </location>
</feature>
<evidence type="ECO:0000313" key="4">
    <source>
        <dbReference type="Proteomes" id="UP000289340"/>
    </source>
</evidence>
<dbReference type="AlphaFoldDB" id="A0A445FQT0"/>
<comment type="caution">
    <text evidence="3">The sequence shown here is derived from an EMBL/GenBank/DDBJ whole genome shotgun (WGS) entry which is preliminary data.</text>
</comment>
<dbReference type="Proteomes" id="UP000289340">
    <property type="component" value="Chromosome 18"/>
</dbReference>
<name>A0A445FQT0_GLYSO</name>
<organism evidence="3 4">
    <name type="scientific">Glycine soja</name>
    <name type="common">Wild soybean</name>
    <dbReference type="NCBI Taxonomy" id="3848"/>
    <lineage>
        <taxon>Eukaryota</taxon>
        <taxon>Viridiplantae</taxon>
        <taxon>Streptophyta</taxon>
        <taxon>Embryophyta</taxon>
        <taxon>Tracheophyta</taxon>
        <taxon>Spermatophyta</taxon>
        <taxon>Magnoliopsida</taxon>
        <taxon>eudicotyledons</taxon>
        <taxon>Gunneridae</taxon>
        <taxon>Pentapetalae</taxon>
        <taxon>rosids</taxon>
        <taxon>fabids</taxon>
        <taxon>Fabales</taxon>
        <taxon>Fabaceae</taxon>
        <taxon>Papilionoideae</taxon>
        <taxon>50 kb inversion clade</taxon>
        <taxon>NPAAA clade</taxon>
        <taxon>indigoferoid/millettioid clade</taxon>
        <taxon>Phaseoleae</taxon>
        <taxon>Glycine</taxon>
        <taxon>Glycine subgen. Soja</taxon>
    </lineage>
</organism>
<dbReference type="Pfam" id="PF14368">
    <property type="entry name" value="LTP_2"/>
    <property type="match status" value="1"/>
</dbReference>
<reference evidence="3 4" key="1">
    <citation type="submission" date="2018-09" db="EMBL/GenBank/DDBJ databases">
        <title>A high-quality reference genome of wild soybean provides a powerful tool to mine soybean genomes.</title>
        <authorList>
            <person name="Xie M."/>
            <person name="Chung C.Y.L."/>
            <person name="Li M.-W."/>
            <person name="Wong F.-L."/>
            <person name="Chan T.-F."/>
            <person name="Lam H.-M."/>
        </authorList>
    </citation>
    <scope>NUCLEOTIDE SEQUENCE [LARGE SCALE GENOMIC DNA]</scope>
    <source>
        <strain evidence="4">cv. W05</strain>
        <tissue evidence="3">Hypocotyl of etiolated seedlings</tissue>
    </source>
</reference>
<feature type="domain" description="Bifunctional inhibitor/plant lipid transfer protein/seed storage helical" evidence="2">
    <location>
        <begin position="260"/>
        <end position="336"/>
    </location>
</feature>
<dbReference type="InterPro" id="IPR036312">
    <property type="entry name" value="Bifun_inhib/LTP/seed_sf"/>
</dbReference>
<dbReference type="InterPro" id="IPR013103">
    <property type="entry name" value="RVT_2"/>
</dbReference>
<gene>
    <name evidence="3" type="ORF">D0Y65_047886</name>
</gene>
<dbReference type="InterPro" id="IPR016140">
    <property type="entry name" value="Bifunc_inhib/LTP/seed_store"/>
</dbReference>
<dbReference type="SUPFAM" id="SSF56672">
    <property type="entry name" value="DNA/RNA polymerases"/>
    <property type="match status" value="1"/>
</dbReference>
<keyword evidence="3" id="KW-0548">Nucleotidyltransferase</keyword>
<dbReference type="PANTHER" id="PTHR11439:SF491">
    <property type="entry name" value="INTEGRASE CATALYTIC DOMAIN-CONTAINING PROTEIN"/>
    <property type="match status" value="1"/>
</dbReference>
<dbReference type="CDD" id="cd09272">
    <property type="entry name" value="RNase_HI_RT_Ty1"/>
    <property type="match status" value="1"/>
</dbReference>
<keyword evidence="3" id="KW-0808">Transferase</keyword>
<dbReference type="PANTHER" id="PTHR11439">
    <property type="entry name" value="GAG-POL-RELATED RETROTRANSPOSON"/>
    <property type="match status" value="1"/>
</dbReference>
<dbReference type="Pfam" id="PF07727">
    <property type="entry name" value="RVT_2"/>
    <property type="match status" value="1"/>
</dbReference>
<dbReference type="Gene3D" id="1.10.110.10">
    <property type="entry name" value="Plant lipid-transfer and hydrophobic proteins"/>
    <property type="match status" value="1"/>
</dbReference>
<evidence type="ECO:0000259" key="1">
    <source>
        <dbReference type="Pfam" id="PF07727"/>
    </source>
</evidence>
<evidence type="ECO:0000259" key="2">
    <source>
        <dbReference type="Pfam" id="PF14368"/>
    </source>
</evidence>
<keyword evidence="4" id="KW-1185">Reference proteome</keyword>
<protein>
    <submittedName>
        <fullName evidence="3">Retrovirus-related Pol polyprotein from transposon TNT 1-94</fullName>
        <ecNumber evidence="3">2.7.7.7</ecNumber>
    </submittedName>
</protein>
<dbReference type="EMBL" id="QZWG01000018">
    <property type="protein sequence ID" value="RZB51251.1"/>
    <property type="molecule type" value="Genomic_DNA"/>
</dbReference>
<dbReference type="InterPro" id="IPR043502">
    <property type="entry name" value="DNA/RNA_pol_sf"/>
</dbReference>
<dbReference type="SUPFAM" id="SSF47699">
    <property type="entry name" value="Bifunctional inhibitor/lipid-transfer protein/seed storage 2S albumin"/>
    <property type="match status" value="1"/>
</dbReference>